<dbReference type="EMBL" id="CP002102">
    <property type="protein sequence ID" value="ADL01323.1"/>
    <property type="molecule type" value="Genomic_DNA"/>
</dbReference>
<gene>
    <name evidence="1" type="ordered locus">Bresu_2012</name>
</gene>
<proteinExistence type="predicted"/>
<reference evidence="2" key="1">
    <citation type="journal article" date="2011" name="J. Bacteriol.">
        <title>Genome sequences of eight morphologically diverse alphaproteobacteria.</title>
        <authorList>
            <consortium name="US DOE Joint Genome Institute"/>
            <person name="Brown P.J."/>
            <person name="Kysela D.T."/>
            <person name="Buechlein A."/>
            <person name="Hemmerich C."/>
            <person name="Brun Y.V."/>
        </authorList>
    </citation>
    <scope>NUCLEOTIDE SEQUENCE [LARGE SCALE GENOMIC DNA]</scope>
    <source>
        <strain evidence="2">ATCC 15264 / DSM 4735 / LMG 14903 / NBRC 16000 / CB 81</strain>
    </source>
</reference>
<sequence>MRTSEECLDKAHDLDCRAAECPAGDMRDAFGIMAVDWRRLAVTAAKQEAFIATMIKL</sequence>
<name>D9QI65_BRESC</name>
<dbReference type="InParanoid" id="D9QI65"/>
<protein>
    <submittedName>
        <fullName evidence="1">Uncharacterized protein</fullName>
    </submittedName>
</protein>
<evidence type="ECO:0000313" key="2">
    <source>
        <dbReference type="Proteomes" id="UP000002696"/>
    </source>
</evidence>
<organism evidence="1 2">
    <name type="scientific">Brevundimonas subvibrioides (strain ATCC 15264 / DSM 4735 / LMG 14903 / NBRC 16000 / CB 81)</name>
    <name type="common">Caulobacter subvibrioides</name>
    <dbReference type="NCBI Taxonomy" id="633149"/>
    <lineage>
        <taxon>Bacteria</taxon>
        <taxon>Pseudomonadati</taxon>
        <taxon>Pseudomonadota</taxon>
        <taxon>Alphaproteobacteria</taxon>
        <taxon>Caulobacterales</taxon>
        <taxon>Caulobacteraceae</taxon>
        <taxon>Brevundimonas</taxon>
    </lineage>
</organism>
<keyword evidence="2" id="KW-1185">Reference proteome</keyword>
<dbReference type="RefSeq" id="WP_013269424.1">
    <property type="nucleotide sequence ID" value="NC_014375.1"/>
</dbReference>
<evidence type="ECO:0000313" key="1">
    <source>
        <dbReference type="EMBL" id="ADL01323.1"/>
    </source>
</evidence>
<dbReference type="AlphaFoldDB" id="D9QI65"/>
<accession>D9QI65</accession>
<dbReference type="Proteomes" id="UP000002696">
    <property type="component" value="Chromosome"/>
</dbReference>
<dbReference type="KEGG" id="bsb:Bresu_2012"/>
<dbReference type="HOGENOM" id="CLU_2987672_0_0_5"/>